<dbReference type="InterPro" id="IPR013783">
    <property type="entry name" value="Ig-like_fold"/>
</dbReference>
<reference evidence="2" key="1">
    <citation type="submission" date="2020-08" db="EMBL/GenBank/DDBJ databases">
        <title>Pontibacter sp. SD6 16S ribosomal RNA gene Genome sequencing and assembly.</title>
        <authorList>
            <person name="Kang M."/>
        </authorList>
    </citation>
    <scope>NUCLEOTIDE SEQUENCE</scope>
    <source>
        <strain evidence="2">SD6</strain>
    </source>
</reference>
<dbReference type="InterPro" id="IPR036179">
    <property type="entry name" value="Ig-like_dom_sf"/>
</dbReference>
<comment type="caution">
    <text evidence="2">The sequence shown here is derived from an EMBL/GenBank/DDBJ whole genome shotgun (WGS) entry which is preliminary data.</text>
</comment>
<dbReference type="Proteomes" id="UP000603640">
    <property type="component" value="Unassembled WGS sequence"/>
</dbReference>
<accession>A0A923N4W6</accession>
<organism evidence="2 3">
    <name type="scientific">Pontibacter cellulosilyticus</name>
    <dbReference type="NCBI Taxonomy" id="1720253"/>
    <lineage>
        <taxon>Bacteria</taxon>
        <taxon>Pseudomonadati</taxon>
        <taxon>Bacteroidota</taxon>
        <taxon>Cytophagia</taxon>
        <taxon>Cytophagales</taxon>
        <taxon>Hymenobacteraceae</taxon>
        <taxon>Pontibacter</taxon>
    </lineage>
</organism>
<sequence>MAQTLHATSIRQLCFILCKIDAFPPRITLKLLFSLFLLVLAANSTFAQFSEAWVTQPLKSGAEYNDAFDQAIDNNNNLITATFTGISHQNTRIALFKYSPSGQKIWNRSYSDGASIWDTPTAVKLDKNGNIYLLGYSQINDTEGNSFIAKFSASGEQVWTKPIGYRRGEEGFEVSGNGEVYVIVTEAAGTGSETRIKKLDAAGNTVWSKDYIGTDGKGGSPTVMALDGNGSLYVGGTLYEFPGYPTSPYYVARLVKYSTQSGTKTFTGEYSSSSIQIQSDYERMDQVLVAPSGNIYLVTQRSGLYVYQTILYKVTPNGDLDWVKAVGNTNESSHMKAVLSADEQVTLLCLEMKYRDVWDYFITAFNSSGQRQYYHTYNEYIPQTSNIRRVVPTDLGLSPDGSVAVIGSRDFVQRPPAWYVSPTVIEPARETIITYSTTGEELWKETSSNEAGARSTGHALDYMSASSFYIAGIQVNDQQLVSARYTNCAGFTVSAGENKTVCQGSEVRLEASTSSAANSYSWSPAAGLSSTSVANPVASPGQTTTYTVTATTADGCTATAQVTVTVTPLPNASITTTGATTVCQGGSVTLNANTETGISGYQWFRNGQEISGATASSYAASIAGAYTVRTSNGNCTRTSSPTEVSVIPTIANNSIMQNQTVCTGTSIFVLTGETPSGGTGTYVYQWQSSSNGTDFNNITGATNKNYEPGVLQATTWFRRIVTSGACSSTSETTKITVSTVPTASINVAGATIFCQGGSVQLNAGTSAGITAYQWLRNGAEINGATSASYLANTAGAYTLRTSNGSCTSTSSAIEITVQSTISDNLIFRDQTICTGTGAAVIVGETPKGGTGSYTYQWQRSTNGTDFTNIANANSKNYEPGAVQSTTWFRRSVVSGSCSSTSEAIKVTVSPMPSVSMSTFEQTCQSAAAFALTGGSPAGGTYTGPGVVNGMFYPAEAGPGSHTITYTYTSAAGCQASTTQTIVVANCSVTSIDKDELKLPVSIYPNPTNGKVYLEMELPTSSEVELRVTDVSGRVIYSKTYKQQLKVSETLLLNKQPRGMYLLQVTTKEGTLQRKIILN</sequence>
<dbReference type="SUPFAM" id="SSF101898">
    <property type="entry name" value="NHL repeat"/>
    <property type="match status" value="1"/>
</dbReference>
<dbReference type="NCBIfam" id="TIGR04183">
    <property type="entry name" value="Por_Secre_tail"/>
    <property type="match status" value="1"/>
</dbReference>
<name>A0A923N4W6_9BACT</name>
<dbReference type="PANTHER" id="PTHR42754">
    <property type="entry name" value="ENDOGLUCANASE"/>
    <property type="match status" value="1"/>
</dbReference>
<dbReference type="Gene3D" id="2.120.10.30">
    <property type="entry name" value="TolB, C-terminal domain"/>
    <property type="match status" value="1"/>
</dbReference>
<dbReference type="InterPro" id="IPR011042">
    <property type="entry name" value="6-blade_b-propeller_TolB-like"/>
</dbReference>
<feature type="domain" description="Secretion system C-terminal sorting" evidence="1">
    <location>
        <begin position="1002"/>
        <end position="1076"/>
    </location>
</feature>
<dbReference type="Pfam" id="PF18962">
    <property type="entry name" value="Por_Secre_tail"/>
    <property type="match status" value="1"/>
</dbReference>
<dbReference type="EMBL" id="JACRVF010000001">
    <property type="protein sequence ID" value="MBC5992286.1"/>
    <property type="molecule type" value="Genomic_DNA"/>
</dbReference>
<keyword evidence="3" id="KW-1185">Reference proteome</keyword>
<gene>
    <name evidence="2" type="ORF">H8S84_05490</name>
</gene>
<protein>
    <submittedName>
        <fullName evidence="2">T9SS type A sorting domain-containing protein</fullName>
    </submittedName>
</protein>
<dbReference type="InterPro" id="IPR026444">
    <property type="entry name" value="Secre_tail"/>
</dbReference>
<dbReference type="Gene3D" id="2.60.40.10">
    <property type="entry name" value="Immunoglobulins"/>
    <property type="match status" value="3"/>
</dbReference>
<evidence type="ECO:0000313" key="2">
    <source>
        <dbReference type="EMBL" id="MBC5992286.1"/>
    </source>
</evidence>
<dbReference type="InterPro" id="IPR035986">
    <property type="entry name" value="PKD_dom_sf"/>
</dbReference>
<evidence type="ECO:0000259" key="1">
    <source>
        <dbReference type="Pfam" id="PF18962"/>
    </source>
</evidence>
<evidence type="ECO:0000313" key="3">
    <source>
        <dbReference type="Proteomes" id="UP000603640"/>
    </source>
</evidence>
<dbReference type="PANTHER" id="PTHR42754:SF1">
    <property type="entry name" value="LIPOPROTEIN"/>
    <property type="match status" value="1"/>
</dbReference>
<dbReference type="AlphaFoldDB" id="A0A923N4W6"/>
<dbReference type="RefSeq" id="WP_187066237.1">
    <property type="nucleotide sequence ID" value="NZ_JACRVF010000001.1"/>
</dbReference>
<dbReference type="SUPFAM" id="SSF49299">
    <property type="entry name" value="PKD domain"/>
    <property type="match status" value="1"/>
</dbReference>
<dbReference type="Gene3D" id="2.60.40.2700">
    <property type="match status" value="2"/>
</dbReference>
<proteinExistence type="predicted"/>
<dbReference type="SUPFAM" id="SSF48726">
    <property type="entry name" value="Immunoglobulin"/>
    <property type="match status" value="1"/>
</dbReference>